<evidence type="ECO:0000256" key="3">
    <source>
        <dbReference type="ARBA" id="ARBA00022530"/>
    </source>
</evidence>
<feature type="domain" description="Fibronectin type-III" evidence="8">
    <location>
        <begin position="374"/>
        <end position="463"/>
    </location>
</feature>
<reference evidence="9" key="3">
    <citation type="submission" date="2025-09" db="UniProtKB">
        <authorList>
            <consortium name="Ensembl"/>
        </authorList>
    </citation>
    <scope>IDENTIFICATION</scope>
</reference>
<dbReference type="SUPFAM" id="SSF53300">
    <property type="entry name" value="vWA-like"/>
    <property type="match status" value="1"/>
</dbReference>
<keyword evidence="2" id="KW-0964">Secreted</keyword>
<dbReference type="Proteomes" id="UP000314982">
    <property type="component" value="Unassembled WGS sequence"/>
</dbReference>
<dbReference type="InterPro" id="IPR002035">
    <property type="entry name" value="VWF_A"/>
</dbReference>
<dbReference type="FunFam" id="3.40.50.410:FF:000001">
    <property type="entry name" value="Collagen, type XII, alpha 1"/>
    <property type="match status" value="1"/>
</dbReference>
<dbReference type="Pfam" id="PF00092">
    <property type="entry name" value="VWA"/>
    <property type="match status" value="1"/>
</dbReference>
<dbReference type="SMART" id="SM00060">
    <property type="entry name" value="FN3"/>
    <property type="match status" value="2"/>
</dbReference>
<dbReference type="AlphaFoldDB" id="A0A4W5QKT5"/>
<evidence type="ECO:0000256" key="5">
    <source>
        <dbReference type="ARBA" id="ARBA00023119"/>
    </source>
</evidence>
<evidence type="ECO:0000313" key="10">
    <source>
        <dbReference type="Proteomes" id="UP000314982"/>
    </source>
</evidence>
<evidence type="ECO:0008006" key="11">
    <source>
        <dbReference type="Google" id="ProtNLM"/>
    </source>
</evidence>
<dbReference type="GO" id="GO:0005581">
    <property type="term" value="C:collagen trimer"/>
    <property type="evidence" value="ECO:0007669"/>
    <property type="project" value="UniProtKB-KW"/>
</dbReference>
<accession>A0A4W5QKT5</accession>
<feature type="domain" description="VWFA" evidence="7">
    <location>
        <begin position="152"/>
        <end position="324"/>
    </location>
</feature>
<keyword evidence="4" id="KW-0677">Repeat</keyword>
<dbReference type="CDD" id="cd01482">
    <property type="entry name" value="vWA_collagen_alphaI-XII-like"/>
    <property type="match status" value="1"/>
</dbReference>
<evidence type="ECO:0000256" key="1">
    <source>
        <dbReference type="ARBA" id="ARBA00004498"/>
    </source>
</evidence>
<dbReference type="SUPFAM" id="SSF49265">
    <property type="entry name" value="Fibronectin type III"/>
    <property type="match status" value="1"/>
</dbReference>
<sequence length="472" mass="52337">MLDIKCLAEILDQHLYTHTHVLLTCKLTSVPLLFAVEPPSDLKFKILNENTVQMSWRKPSQRIQGYRIQVVSDTELNLHATATKTSITDLTPDLDYSVSINSYDGTEESIPIFGQLTILGNFWGLPLTLPGIEVLDGRKLRPSDCSVNAIADLVFLVDGSWSVGRENFKHIRSFISALAGAFDIGEDKTRVAVVQYSTDTRTEFALNRHSKRGELLKAINTLPYKGGNTMTGDAMDYLLKNIFTEVAGARKGFPKIAMIITDGKSQDPVEEYAERLRNIGVEIFALGIKGADENELKEMASIPHNTHVYNVPNFDVIKTVQKKLITQVCSSVEDHTLSEIGMVNVTNQQLCNYKHIVKVLPNQTTFVVSLVVEPASNLQVLEISSKSMRVTWDPSLGEITGYKLTLMPMMAGMKRQVVYVGPTQTSVNVRDLSPETEYEISLFALKGLTPSDAVLAMEKTQPVKVSLGEITL</sequence>
<dbReference type="InterPro" id="IPR003961">
    <property type="entry name" value="FN3_dom"/>
</dbReference>
<dbReference type="FunFam" id="2.60.40.10:FF:000227">
    <property type="entry name" value="Fibronectin isoform X1"/>
    <property type="match status" value="1"/>
</dbReference>
<comment type="subcellular location">
    <subcellularLocation>
        <location evidence="1">Secreted</location>
        <location evidence="1">Extracellular space</location>
        <location evidence="1">Extracellular matrix</location>
    </subcellularLocation>
</comment>
<evidence type="ECO:0000313" key="9">
    <source>
        <dbReference type="Ensembl" id="ENSHHUP00000074580.1"/>
    </source>
</evidence>
<evidence type="ECO:0000259" key="8">
    <source>
        <dbReference type="PROSITE" id="PS50853"/>
    </source>
</evidence>
<name>A0A4W5QKT5_9TELE</name>
<proteinExistence type="predicted"/>
<dbReference type="InterPro" id="IPR013783">
    <property type="entry name" value="Ig-like_fold"/>
</dbReference>
<dbReference type="PROSITE" id="PS50853">
    <property type="entry name" value="FN3"/>
    <property type="match status" value="2"/>
</dbReference>
<dbReference type="Ensembl" id="ENSHHUT00000077029.1">
    <property type="protein sequence ID" value="ENSHHUP00000074580.1"/>
    <property type="gene ID" value="ENSHHUG00000043734.1"/>
</dbReference>
<dbReference type="Gene3D" id="3.40.50.410">
    <property type="entry name" value="von Willebrand factor, type A domain"/>
    <property type="match status" value="1"/>
</dbReference>
<evidence type="ECO:0000256" key="6">
    <source>
        <dbReference type="ARBA" id="ARBA00023180"/>
    </source>
</evidence>
<reference evidence="10" key="1">
    <citation type="submission" date="2018-06" db="EMBL/GenBank/DDBJ databases">
        <title>Genome assembly of Danube salmon.</title>
        <authorList>
            <person name="Macqueen D.J."/>
            <person name="Gundappa M.K."/>
        </authorList>
    </citation>
    <scope>NUCLEOTIDE SEQUENCE [LARGE SCALE GENOMIC DNA]</scope>
</reference>
<dbReference type="InterPro" id="IPR050525">
    <property type="entry name" value="ECM_Assembly_Org"/>
</dbReference>
<dbReference type="FunFam" id="2.60.40.10:FF:000554">
    <property type="entry name" value="collagen alpha-1(XII) chain isoform X1"/>
    <property type="match status" value="1"/>
</dbReference>
<dbReference type="PROSITE" id="PS50234">
    <property type="entry name" value="VWFA"/>
    <property type="match status" value="1"/>
</dbReference>
<protein>
    <recommendedName>
        <fullName evidence="11">Collagen, type XIV, alpha 1b</fullName>
    </recommendedName>
</protein>
<dbReference type="Pfam" id="PF00041">
    <property type="entry name" value="fn3"/>
    <property type="match status" value="2"/>
</dbReference>
<dbReference type="CDD" id="cd00063">
    <property type="entry name" value="FN3"/>
    <property type="match status" value="2"/>
</dbReference>
<dbReference type="InterPro" id="IPR036465">
    <property type="entry name" value="vWFA_dom_sf"/>
</dbReference>
<evidence type="ECO:0000256" key="4">
    <source>
        <dbReference type="ARBA" id="ARBA00022737"/>
    </source>
</evidence>
<keyword evidence="6" id="KW-0325">Glycoprotein</keyword>
<dbReference type="GeneTree" id="ENSGT00940000154923"/>
<reference evidence="9" key="2">
    <citation type="submission" date="2025-08" db="UniProtKB">
        <authorList>
            <consortium name="Ensembl"/>
        </authorList>
    </citation>
    <scope>IDENTIFICATION</scope>
</reference>
<dbReference type="PANTHER" id="PTHR24020">
    <property type="entry name" value="COLLAGEN ALPHA"/>
    <property type="match status" value="1"/>
</dbReference>
<dbReference type="InterPro" id="IPR036116">
    <property type="entry name" value="FN3_sf"/>
</dbReference>
<keyword evidence="3" id="KW-0272">Extracellular matrix</keyword>
<evidence type="ECO:0000256" key="2">
    <source>
        <dbReference type="ARBA" id="ARBA00022525"/>
    </source>
</evidence>
<dbReference type="SMART" id="SM00327">
    <property type="entry name" value="VWA"/>
    <property type="match status" value="1"/>
</dbReference>
<keyword evidence="10" id="KW-1185">Reference proteome</keyword>
<keyword evidence="5" id="KW-0176">Collagen</keyword>
<evidence type="ECO:0000259" key="7">
    <source>
        <dbReference type="PROSITE" id="PS50234"/>
    </source>
</evidence>
<feature type="domain" description="Fibronectin type-III" evidence="8">
    <location>
        <begin position="38"/>
        <end position="120"/>
    </location>
</feature>
<organism evidence="9 10">
    <name type="scientific">Hucho hucho</name>
    <name type="common">huchen</name>
    <dbReference type="NCBI Taxonomy" id="62062"/>
    <lineage>
        <taxon>Eukaryota</taxon>
        <taxon>Metazoa</taxon>
        <taxon>Chordata</taxon>
        <taxon>Craniata</taxon>
        <taxon>Vertebrata</taxon>
        <taxon>Euteleostomi</taxon>
        <taxon>Actinopterygii</taxon>
        <taxon>Neopterygii</taxon>
        <taxon>Teleostei</taxon>
        <taxon>Protacanthopterygii</taxon>
        <taxon>Salmoniformes</taxon>
        <taxon>Salmonidae</taxon>
        <taxon>Salmoninae</taxon>
        <taxon>Hucho</taxon>
    </lineage>
</organism>
<dbReference type="PANTHER" id="PTHR24020:SF84">
    <property type="entry name" value="VWFA DOMAIN-CONTAINING PROTEIN"/>
    <property type="match status" value="1"/>
</dbReference>
<dbReference type="Gene3D" id="2.60.40.10">
    <property type="entry name" value="Immunoglobulins"/>
    <property type="match status" value="2"/>
</dbReference>
<dbReference type="PRINTS" id="PR00453">
    <property type="entry name" value="VWFADOMAIN"/>
</dbReference>